<dbReference type="EMBL" id="MFFS01000089">
    <property type="protein sequence ID" value="OGF20399.1"/>
    <property type="molecule type" value="Genomic_DNA"/>
</dbReference>
<keyword evidence="1" id="KW-0812">Transmembrane</keyword>
<proteinExistence type="predicted"/>
<dbReference type="Proteomes" id="UP000178323">
    <property type="component" value="Unassembled WGS sequence"/>
</dbReference>
<protein>
    <submittedName>
        <fullName evidence="2">Uncharacterized protein</fullName>
    </submittedName>
</protein>
<reference evidence="2 3" key="1">
    <citation type="journal article" date="2016" name="Nat. Commun.">
        <title>Thousands of microbial genomes shed light on interconnected biogeochemical processes in an aquifer system.</title>
        <authorList>
            <person name="Anantharaman K."/>
            <person name="Brown C.T."/>
            <person name="Hug L.A."/>
            <person name="Sharon I."/>
            <person name="Castelle C.J."/>
            <person name="Probst A.J."/>
            <person name="Thomas B.C."/>
            <person name="Singh A."/>
            <person name="Wilkins M.J."/>
            <person name="Karaoz U."/>
            <person name="Brodie E.L."/>
            <person name="Williams K.H."/>
            <person name="Hubbard S.S."/>
            <person name="Banfield J.F."/>
        </authorList>
    </citation>
    <scope>NUCLEOTIDE SEQUENCE [LARGE SCALE GENOMIC DNA]</scope>
</reference>
<gene>
    <name evidence="2" type="ORF">A2Y83_02785</name>
</gene>
<name>A0A1F5S148_9BACT</name>
<evidence type="ECO:0000313" key="3">
    <source>
        <dbReference type="Proteomes" id="UP000178323"/>
    </source>
</evidence>
<dbReference type="AlphaFoldDB" id="A0A1F5S148"/>
<evidence type="ECO:0000313" key="2">
    <source>
        <dbReference type="EMBL" id="OGF20399.1"/>
    </source>
</evidence>
<feature type="transmembrane region" description="Helical" evidence="1">
    <location>
        <begin position="12"/>
        <end position="29"/>
    </location>
</feature>
<dbReference type="STRING" id="1797985.A2Y83_02785"/>
<evidence type="ECO:0000256" key="1">
    <source>
        <dbReference type="SAM" id="Phobius"/>
    </source>
</evidence>
<sequence length="175" mass="19835">MTNDKPWYKKWWVIILCIFFGIIVIANLGDNSNDSKTISTKQIALEQKEEVVAVFDLEALHGKSVDEIKDILGTPSSDTEPRDLQVNIKSEDQSAKEWDKTYKKDGYELLVSYDVASRKVIDFFVSTDDPSGVTKDTKKLEKILNVENSNNFMIEQVKALKDPSVYTGIKVVPKN</sequence>
<accession>A0A1F5S148</accession>
<comment type="caution">
    <text evidence="2">The sequence shown here is derived from an EMBL/GenBank/DDBJ whole genome shotgun (WGS) entry which is preliminary data.</text>
</comment>
<keyword evidence="1" id="KW-1133">Transmembrane helix</keyword>
<organism evidence="2 3">
    <name type="scientific">Candidatus Falkowbacteria bacterium RBG_13_39_14</name>
    <dbReference type="NCBI Taxonomy" id="1797985"/>
    <lineage>
        <taxon>Bacteria</taxon>
        <taxon>Candidatus Falkowiibacteriota</taxon>
    </lineage>
</organism>
<keyword evidence="1" id="KW-0472">Membrane</keyword>